<gene>
    <name evidence="4" type="ORF">KI387_028888</name>
</gene>
<comment type="caution">
    <text evidence="4">The sequence shown here is derived from an EMBL/GenBank/DDBJ whole genome shotgun (WGS) entry which is preliminary data.</text>
</comment>
<evidence type="ECO:0000256" key="2">
    <source>
        <dbReference type="SAM" id="MobiDB-lite"/>
    </source>
</evidence>
<dbReference type="GO" id="GO:2000022">
    <property type="term" value="P:regulation of jasmonic acid mediated signaling pathway"/>
    <property type="evidence" value="ECO:0007669"/>
    <property type="project" value="TreeGrafter"/>
</dbReference>
<dbReference type="OMA" id="NTRSPKM"/>
<feature type="compositionally biased region" description="Polar residues" evidence="2">
    <location>
        <begin position="292"/>
        <end position="304"/>
    </location>
</feature>
<evidence type="ECO:0000259" key="3">
    <source>
        <dbReference type="PROSITE" id="PS51320"/>
    </source>
</evidence>
<dbReference type="PANTHER" id="PTHR33077">
    <property type="entry name" value="PROTEIN TIFY 4A-RELATED-RELATED"/>
    <property type="match status" value="1"/>
</dbReference>
<feature type="region of interest" description="Disordered" evidence="2">
    <location>
        <begin position="81"/>
        <end position="176"/>
    </location>
</feature>
<protein>
    <recommendedName>
        <fullName evidence="3">Tify domain-containing protein</fullName>
    </recommendedName>
</protein>
<feature type="region of interest" description="Disordered" evidence="2">
    <location>
        <begin position="253"/>
        <end position="314"/>
    </location>
</feature>
<feature type="compositionally biased region" description="Polar residues" evidence="2">
    <location>
        <begin position="378"/>
        <end position="391"/>
    </location>
</feature>
<feature type="compositionally biased region" description="Basic and acidic residues" evidence="2">
    <location>
        <begin position="97"/>
        <end position="112"/>
    </location>
</feature>
<feature type="domain" description="Tify" evidence="3">
    <location>
        <begin position="315"/>
        <end position="350"/>
    </location>
</feature>
<reference evidence="4 5" key="1">
    <citation type="journal article" date="2021" name="Nat. Plants">
        <title>The Taxus genome provides insights into paclitaxel biosynthesis.</title>
        <authorList>
            <person name="Xiong X."/>
            <person name="Gou J."/>
            <person name="Liao Q."/>
            <person name="Li Y."/>
            <person name="Zhou Q."/>
            <person name="Bi G."/>
            <person name="Li C."/>
            <person name="Du R."/>
            <person name="Wang X."/>
            <person name="Sun T."/>
            <person name="Guo L."/>
            <person name="Liang H."/>
            <person name="Lu P."/>
            <person name="Wu Y."/>
            <person name="Zhang Z."/>
            <person name="Ro D.K."/>
            <person name="Shang Y."/>
            <person name="Huang S."/>
            <person name="Yan J."/>
        </authorList>
    </citation>
    <scope>NUCLEOTIDE SEQUENCE [LARGE SCALE GENOMIC DNA]</scope>
    <source>
        <strain evidence="4">Ta-2019</strain>
    </source>
</reference>
<evidence type="ECO:0000313" key="5">
    <source>
        <dbReference type="Proteomes" id="UP000824469"/>
    </source>
</evidence>
<dbReference type="GO" id="GO:0031347">
    <property type="term" value="P:regulation of defense response"/>
    <property type="evidence" value="ECO:0007669"/>
    <property type="project" value="TreeGrafter"/>
</dbReference>
<feature type="region of interest" description="Disordered" evidence="2">
    <location>
        <begin position="205"/>
        <end position="226"/>
    </location>
</feature>
<dbReference type="EMBL" id="JAHRHJ020000010">
    <property type="protein sequence ID" value="KAH9297206.1"/>
    <property type="molecule type" value="Genomic_DNA"/>
</dbReference>
<organism evidence="4 5">
    <name type="scientific">Taxus chinensis</name>
    <name type="common">Chinese yew</name>
    <name type="synonym">Taxus wallichiana var. chinensis</name>
    <dbReference type="NCBI Taxonomy" id="29808"/>
    <lineage>
        <taxon>Eukaryota</taxon>
        <taxon>Viridiplantae</taxon>
        <taxon>Streptophyta</taxon>
        <taxon>Embryophyta</taxon>
        <taxon>Tracheophyta</taxon>
        <taxon>Spermatophyta</taxon>
        <taxon>Pinopsida</taxon>
        <taxon>Pinidae</taxon>
        <taxon>Conifers II</taxon>
        <taxon>Cupressales</taxon>
        <taxon>Taxaceae</taxon>
        <taxon>Taxus</taxon>
    </lineage>
</organism>
<feature type="compositionally biased region" description="Basic and acidic residues" evidence="2">
    <location>
        <begin position="121"/>
        <end position="176"/>
    </location>
</feature>
<dbReference type="Pfam" id="PF06200">
    <property type="entry name" value="tify"/>
    <property type="match status" value="1"/>
</dbReference>
<dbReference type="SMART" id="SM00979">
    <property type="entry name" value="TIFY"/>
    <property type="match status" value="1"/>
</dbReference>
<dbReference type="AlphaFoldDB" id="A0AA38FDG5"/>
<comment type="similarity">
    <text evidence="1">Belongs to the TIFY/JAZ family.</text>
</comment>
<evidence type="ECO:0000256" key="1">
    <source>
        <dbReference type="ARBA" id="ARBA00008614"/>
    </source>
</evidence>
<sequence>MATLDMAGEPQPFFHDFLGMTPNGDSAQQQSEIVDFRIRNGSRHASACAQPDMEGETSVKSSSMAINGCFENSVCSAPARLSGGPSLGFADPSCSSRDSERLSAGKSRDEILSHGNKSAFRRPETDSKSAGKKRDSSPSHSADLMEHRIQVDRTETTRSPKMSRFEAKEDRGPVLKQHNVDDFHLDRQLPKPAFSCPSLLQQSVSKPDVTVSKRWESPSLYGPSRLGKLGGYDEKISCTATADNAIVASPFARPAADEGSRTGLQGPGIANLVNNGPRTTACRSTGAPGLSGSRSKLWSHSTGSDPLLPPSRKIGPSASSQLTIFYGGHAHVFDDVSPEKADAIIGLAGSSGRSWSTTYSPQTRSSLQPSANAALAGPSTTQRTLRSLQES</sequence>
<dbReference type="GO" id="GO:0005634">
    <property type="term" value="C:nucleus"/>
    <property type="evidence" value="ECO:0007669"/>
    <property type="project" value="TreeGrafter"/>
</dbReference>
<dbReference type="PROSITE" id="PS51320">
    <property type="entry name" value="TIFY"/>
    <property type="match status" value="1"/>
</dbReference>
<dbReference type="InterPro" id="IPR010399">
    <property type="entry name" value="Tify_dom"/>
</dbReference>
<feature type="compositionally biased region" description="Polar residues" evidence="2">
    <location>
        <begin position="272"/>
        <end position="283"/>
    </location>
</feature>
<proteinExistence type="inferred from homology"/>
<feature type="region of interest" description="Disordered" evidence="2">
    <location>
        <begin position="350"/>
        <end position="391"/>
    </location>
</feature>
<name>A0AA38FDG5_TAXCH</name>
<evidence type="ECO:0000313" key="4">
    <source>
        <dbReference type="EMBL" id="KAH9297206.1"/>
    </source>
</evidence>
<dbReference type="Proteomes" id="UP000824469">
    <property type="component" value="Unassembled WGS sequence"/>
</dbReference>
<feature type="compositionally biased region" description="Polar residues" evidence="2">
    <location>
        <begin position="351"/>
        <end position="371"/>
    </location>
</feature>
<dbReference type="PANTHER" id="PTHR33077:SF8">
    <property type="entry name" value="PROTEIN TIFY 8"/>
    <property type="match status" value="1"/>
</dbReference>
<dbReference type="GO" id="GO:0009611">
    <property type="term" value="P:response to wounding"/>
    <property type="evidence" value="ECO:0007669"/>
    <property type="project" value="TreeGrafter"/>
</dbReference>
<keyword evidence="5" id="KW-1185">Reference proteome</keyword>
<accession>A0AA38FDG5</accession>
<dbReference type="InterPro" id="IPR040390">
    <property type="entry name" value="TIFY/JAZ"/>
</dbReference>